<dbReference type="SMART" id="SM00895">
    <property type="entry name" value="FCD"/>
    <property type="match status" value="1"/>
</dbReference>
<dbReference type="InterPro" id="IPR008920">
    <property type="entry name" value="TF_FadR/GntR_C"/>
</dbReference>
<dbReference type="PANTHER" id="PTHR43537:SF5">
    <property type="entry name" value="UXU OPERON TRANSCRIPTIONAL REGULATOR"/>
    <property type="match status" value="1"/>
</dbReference>
<evidence type="ECO:0000259" key="4">
    <source>
        <dbReference type="PROSITE" id="PS50949"/>
    </source>
</evidence>
<dbReference type="Gene3D" id="1.20.120.530">
    <property type="entry name" value="GntR ligand-binding domain-like"/>
    <property type="match status" value="1"/>
</dbReference>
<dbReference type="InterPro" id="IPR011711">
    <property type="entry name" value="GntR_C"/>
</dbReference>
<dbReference type="CDD" id="cd07377">
    <property type="entry name" value="WHTH_GntR"/>
    <property type="match status" value="1"/>
</dbReference>
<proteinExistence type="predicted"/>
<evidence type="ECO:0000256" key="1">
    <source>
        <dbReference type="ARBA" id="ARBA00023015"/>
    </source>
</evidence>
<accession>A0A7W0DI20</accession>
<evidence type="ECO:0000256" key="3">
    <source>
        <dbReference type="ARBA" id="ARBA00023163"/>
    </source>
</evidence>
<dbReference type="Pfam" id="PF00392">
    <property type="entry name" value="GntR"/>
    <property type="match status" value="1"/>
</dbReference>
<feature type="domain" description="HTH gntR-type" evidence="4">
    <location>
        <begin position="8"/>
        <end position="75"/>
    </location>
</feature>
<dbReference type="Pfam" id="PF07729">
    <property type="entry name" value="FCD"/>
    <property type="match status" value="1"/>
</dbReference>
<dbReference type="Gene3D" id="1.10.10.10">
    <property type="entry name" value="Winged helix-like DNA-binding domain superfamily/Winged helix DNA-binding domain"/>
    <property type="match status" value="1"/>
</dbReference>
<protein>
    <submittedName>
        <fullName evidence="5">GntR family transcriptional regulator</fullName>
    </submittedName>
</protein>
<name>A0A7W0DI20_9ACTN</name>
<sequence length="274" mass="31214">MATGTRPGTTVEEIYRTLRERIIEGRYMPGFRMSQGALAAELETSRTPLREALHRLEADGLVVAEANRGMEVAPTSPADVEQHYVLRLLVEPPTISGIIDQLTEDDLARMTEDLEAMEAARHRIRDFQEAHHRFHQNALRRYPKALAELTESLTLKIYRHQRLYLSHPHAPEHFTSVDRRFLEAVRDRDTELARQILEFHLIDAALGLVLDSDPDHRFDALLVATRGLGIELGTTADNRVDRPASLRWRRLGARADLELHTSNLRLPRTEGDSS</sequence>
<dbReference type="AlphaFoldDB" id="A0A7W0DI20"/>
<dbReference type="InterPro" id="IPR036390">
    <property type="entry name" value="WH_DNA-bd_sf"/>
</dbReference>
<dbReference type="GO" id="GO:0003700">
    <property type="term" value="F:DNA-binding transcription factor activity"/>
    <property type="evidence" value="ECO:0007669"/>
    <property type="project" value="InterPro"/>
</dbReference>
<dbReference type="SUPFAM" id="SSF46785">
    <property type="entry name" value="Winged helix' DNA-binding domain"/>
    <property type="match status" value="1"/>
</dbReference>
<dbReference type="RefSeq" id="WP_181655992.1">
    <property type="nucleotide sequence ID" value="NZ_JACEHE010000002.1"/>
</dbReference>
<reference evidence="5 6" key="1">
    <citation type="submission" date="2020-07" db="EMBL/GenBank/DDBJ databases">
        <title>Streptomyces isolated from Indian soil.</title>
        <authorList>
            <person name="Mandal S."/>
            <person name="Maiti P.K."/>
        </authorList>
    </citation>
    <scope>NUCLEOTIDE SEQUENCE [LARGE SCALE GENOMIC DNA]</scope>
    <source>
        <strain evidence="5 6">PSKA28</strain>
    </source>
</reference>
<dbReference type="EMBL" id="JACEHE010000002">
    <property type="protein sequence ID" value="MBA2945043.1"/>
    <property type="molecule type" value="Genomic_DNA"/>
</dbReference>
<keyword evidence="3" id="KW-0804">Transcription</keyword>
<organism evidence="5 6">
    <name type="scientific">Streptomyces himalayensis subsp. himalayensis</name>
    <dbReference type="NCBI Taxonomy" id="2756131"/>
    <lineage>
        <taxon>Bacteria</taxon>
        <taxon>Bacillati</taxon>
        <taxon>Actinomycetota</taxon>
        <taxon>Actinomycetes</taxon>
        <taxon>Kitasatosporales</taxon>
        <taxon>Streptomycetaceae</taxon>
        <taxon>Streptomyces</taxon>
        <taxon>Streptomyces himalayensis</taxon>
    </lineage>
</organism>
<dbReference type="SMART" id="SM00345">
    <property type="entry name" value="HTH_GNTR"/>
    <property type="match status" value="1"/>
</dbReference>
<dbReference type="PANTHER" id="PTHR43537">
    <property type="entry name" value="TRANSCRIPTIONAL REGULATOR, GNTR FAMILY"/>
    <property type="match status" value="1"/>
</dbReference>
<dbReference type="InterPro" id="IPR036388">
    <property type="entry name" value="WH-like_DNA-bd_sf"/>
</dbReference>
<keyword evidence="1" id="KW-0805">Transcription regulation</keyword>
<evidence type="ECO:0000313" key="5">
    <source>
        <dbReference type="EMBL" id="MBA2945043.1"/>
    </source>
</evidence>
<comment type="caution">
    <text evidence="5">The sequence shown here is derived from an EMBL/GenBank/DDBJ whole genome shotgun (WGS) entry which is preliminary data.</text>
</comment>
<keyword evidence="2" id="KW-0238">DNA-binding</keyword>
<dbReference type="SUPFAM" id="SSF48008">
    <property type="entry name" value="GntR ligand-binding domain-like"/>
    <property type="match status" value="1"/>
</dbReference>
<gene>
    <name evidence="5" type="ORF">H1D24_04175</name>
</gene>
<evidence type="ECO:0000313" key="6">
    <source>
        <dbReference type="Proteomes" id="UP000545761"/>
    </source>
</evidence>
<dbReference type="InterPro" id="IPR000524">
    <property type="entry name" value="Tscrpt_reg_HTH_GntR"/>
</dbReference>
<dbReference type="PROSITE" id="PS50949">
    <property type="entry name" value="HTH_GNTR"/>
    <property type="match status" value="1"/>
</dbReference>
<dbReference type="GO" id="GO:0003677">
    <property type="term" value="F:DNA binding"/>
    <property type="evidence" value="ECO:0007669"/>
    <property type="project" value="UniProtKB-KW"/>
</dbReference>
<dbReference type="Proteomes" id="UP000545761">
    <property type="component" value="Unassembled WGS sequence"/>
</dbReference>
<evidence type="ECO:0000256" key="2">
    <source>
        <dbReference type="ARBA" id="ARBA00023125"/>
    </source>
</evidence>